<proteinExistence type="predicted"/>
<dbReference type="Proteomes" id="UP001234787">
    <property type="component" value="Unassembled WGS sequence"/>
</dbReference>
<dbReference type="EMBL" id="BSEH01000592">
    <property type="protein sequence ID" value="GLJ58902.1"/>
    <property type="molecule type" value="Genomic_DNA"/>
</dbReference>
<sequence length="83" mass="9315">MWEAGKVIPLFMMLPNEGTAKIAGREGYKDIIESYQDIVENQLGIVEDRCTQLIANLLKSAHDSNTLVRTAIYHGYTILFATL</sequence>
<protein>
    <submittedName>
        <fullName evidence="1">Uncharacterized protein</fullName>
    </submittedName>
</protein>
<evidence type="ECO:0000313" key="2">
    <source>
        <dbReference type="EMBL" id="GLJ58907.1"/>
    </source>
</evidence>
<dbReference type="EMBL" id="BSEH01000597">
    <property type="protein sequence ID" value="GLJ58907.1"/>
    <property type="molecule type" value="Genomic_DNA"/>
</dbReference>
<keyword evidence="3" id="KW-1185">Reference proteome</keyword>
<organism evidence="1 3">
    <name type="scientific">Cryptomeria japonica</name>
    <name type="common">Japanese cedar</name>
    <name type="synonym">Cupressus japonica</name>
    <dbReference type="NCBI Taxonomy" id="3369"/>
    <lineage>
        <taxon>Eukaryota</taxon>
        <taxon>Viridiplantae</taxon>
        <taxon>Streptophyta</taxon>
        <taxon>Embryophyta</taxon>
        <taxon>Tracheophyta</taxon>
        <taxon>Spermatophyta</taxon>
        <taxon>Pinopsida</taxon>
        <taxon>Pinidae</taxon>
        <taxon>Conifers II</taxon>
        <taxon>Cupressales</taxon>
        <taxon>Cupressaceae</taxon>
        <taxon>Cryptomeria</taxon>
    </lineage>
</organism>
<comment type="caution">
    <text evidence="1">The sequence shown here is derived from an EMBL/GenBank/DDBJ whole genome shotgun (WGS) entry which is preliminary data.</text>
</comment>
<gene>
    <name evidence="1" type="ORF">SUGI_1483420</name>
    <name evidence="2" type="ORF">SUGI_1483920</name>
</gene>
<accession>A0AAD3NVL1</accession>
<evidence type="ECO:0000313" key="3">
    <source>
        <dbReference type="Proteomes" id="UP001234787"/>
    </source>
</evidence>
<dbReference type="AlphaFoldDB" id="A0AAD3NVL1"/>
<evidence type="ECO:0000313" key="1">
    <source>
        <dbReference type="EMBL" id="GLJ58902.1"/>
    </source>
</evidence>
<reference evidence="1" key="1">
    <citation type="submission" date="2022-12" db="EMBL/GenBank/DDBJ databases">
        <title>Chromosome-Level Genome Assembly of Japanese Cedar (Cryptomeriajaponica D. Don).</title>
        <authorList>
            <person name="Fujino T."/>
            <person name="Yamaguchi K."/>
            <person name="Yokoyama T."/>
            <person name="Hamanaka T."/>
            <person name="Harazono Y."/>
            <person name="Kamada H."/>
            <person name="Kobayashi W."/>
            <person name="Ujino-Ihara T."/>
            <person name="Uchiyama K."/>
            <person name="Matsumoto A."/>
            <person name="Izuno A."/>
            <person name="Tsumura Y."/>
            <person name="Toyoda A."/>
            <person name="Shigenobu S."/>
            <person name="Moriguchi Y."/>
            <person name="Ueno S."/>
            <person name="Kasahara M."/>
        </authorList>
    </citation>
    <scope>NUCLEOTIDE SEQUENCE</scope>
</reference>
<name>A0AAD3NVL1_CRYJA</name>